<organism evidence="2 3">
    <name type="scientific">Conexibacter arvalis</name>
    <dbReference type="NCBI Taxonomy" id="912552"/>
    <lineage>
        <taxon>Bacteria</taxon>
        <taxon>Bacillati</taxon>
        <taxon>Actinomycetota</taxon>
        <taxon>Thermoleophilia</taxon>
        <taxon>Solirubrobacterales</taxon>
        <taxon>Conexibacteraceae</taxon>
        <taxon>Conexibacter</taxon>
    </lineage>
</organism>
<evidence type="ECO:0008006" key="4">
    <source>
        <dbReference type="Google" id="ProtNLM"/>
    </source>
</evidence>
<protein>
    <recommendedName>
        <fullName evidence="4">Dihydrodiol dehydrogenase</fullName>
    </recommendedName>
</protein>
<sequence length="127" mass="13261">MSADRADRDDALDRAGAAGGSDAARAGDAAGDGGRTGAADALPASANGGPSDGRARLRLANEFGTVAVEVDERANGPRLRIEDLRSGRVIHLDPLELASLTWLTHERLGPFLDPSQTGWRSDEGAWE</sequence>
<proteinExistence type="predicted"/>
<dbReference type="EMBL" id="JACHNU010000001">
    <property type="protein sequence ID" value="MBB4661815.1"/>
    <property type="molecule type" value="Genomic_DNA"/>
</dbReference>
<evidence type="ECO:0000313" key="2">
    <source>
        <dbReference type="EMBL" id="MBB4661815.1"/>
    </source>
</evidence>
<feature type="compositionally biased region" description="Basic and acidic residues" evidence="1">
    <location>
        <begin position="1"/>
        <end position="13"/>
    </location>
</feature>
<feature type="compositionally biased region" description="Low complexity" evidence="1">
    <location>
        <begin position="14"/>
        <end position="29"/>
    </location>
</feature>
<dbReference type="Proteomes" id="UP000585272">
    <property type="component" value="Unassembled WGS sequence"/>
</dbReference>
<reference evidence="2 3" key="1">
    <citation type="submission" date="2020-08" db="EMBL/GenBank/DDBJ databases">
        <title>Genomic Encyclopedia of Archaeal and Bacterial Type Strains, Phase II (KMG-II): from individual species to whole genera.</title>
        <authorList>
            <person name="Goeker M."/>
        </authorList>
    </citation>
    <scope>NUCLEOTIDE SEQUENCE [LARGE SCALE GENOMIC DNA]</scope>
    <source>
        <strain evidence="2 3">DSM 23288</strain>
    </source>
</reference>
<evidence type="ECO:0000313" key="3">
    <source>
        <dbReference type="Proteomes" id="UP000585272"/>
    </source>
</evidence>
<feature type="region of interest" description="Disordered" evidence="1">
    <location>
        <begin position="1"/>
        <end position="56"/>
    </location>
</feature>
<dbReference type="RefSeq" id="WP_221242836.1">
    <property type="nucleotide sequence ID" value="NZ_JACHNU010000001.1"/>
</dbReference>
<accession>A0A840IBW0</accession>
<keyword evidence="3" id="KW-1185">Reference proteome</keyword>
<name>A0A840IBW0_9ACTN</name>
<gene>
    <name evidence="2" type="ORF">BDZ31_001388</name>
</gene>
<evidence type="ECO:0000256" key="1">
    <source>
        <dbReference type="SAM" id="MobiDB-lite"/>
    </source>
</evidence>
<dbReference type="AlphaFoldDB" id="A0A840IBW0"/>
<comment type="caution">
    <text evidence="2">The sequence shown here is derived from an EMBL/GenBank/DDBJ whole genome shotgun (WGS) entry which is preliminary data.</text>
</comment>